<accession>A0A0P7ZJS2</accession>
<dbReference type="AlphaFoldDB" id="A0A0P7ZJS2"/>
<reference evidence="1 2" key="1">
    <citation type="submission" date="2015-09" db="EMBL/GenBank/DDBJ databases">
        <title>A metagenomics-based metabolic model of nitrate-dependent anaerobic oxidation of methane by Methanoperedens-like archaea.</title>
        <authorList>
            <person name="Arshad A."/>
            <person name="Speth D.R."/>
            <person name="De Graaf R.M."/>
            <person name="Op Den Camp H.J."/>
            <person name="Jetten M.S."/>
            <person name="Welte C.U."/>
        </authorList>
    </citation>
    <scope>NUCLEOTIDE SEQUENCE [LARGE SCALE GENOMIC DNA]</scope>
</reference>
<evidence type="ECO:0000313" key="2">
    <source>
        <dbReference type="Proteomes" id="UP000050360"/>
    </source>
</evidence>
<sequence>MKKSAPYVSSFLRKQESRTLAILWIPARARYADLAGMTSGNMQRISETGHEIAALPLICHCERPTGARQSRVL</sequence>
<comment type="caution">
    <text evidence="1">The sequence shown here is derived from an EMBL/GenBank/DDBJ whole genome shotgun (WGS) entry which is preliminary data.</text>
</comment>
<dbReference type="EMBL" id="LKCM01000001">
    <property type="protein sequence ID" value="KPQ45406.1"/>
    <property type="molecule type" value="Genomic_DNA"/>
</dbReference>
<dbReference type="Proteomes" id="UP000050360">
    <property type="component" value="Unassembled WGS sequence"/>
</dbReference>
<gene>
    <name evidence="1" type="ORF">MPEBLZ_00001</name>
</gene>
<feature type="non-terminal residue" evidence="1">
    <location>
        <position position="73"/>
    </location>
</feature>
<evidence type="ECO:0000313" key="1">
    <source>
        <dbReference type="EMBL" id="KPQ45406.1"/>
    </source>
</evidence>
<name>A0A0P7ZJS2_9EURY</name>
<protein>
    <submittedName>
        <fullName evidence="1">Uncharacterized protein</fullName>
    </submittedName>
</protein>
<proteinExistence type="predicted"/>
<organism evidence="1 2">
    <name type="scientific">Candidatus Methanoperedens nitratireducens</name>
    <dbReference type="NCBI Taxonomy" id="1392998"/>
    <lineage>
        <taxon>Archaea</taxon>
        <taxon>Methanobacteriati</taxon>
        <taxon>Methanobacteriota</taxon>
        <taxon>Stenosarchaea group</taxon>
        <taxon>Methanomicrobia</taxon>
        <taxon>Methanosarcinales</taxon>
        <taxon>ANME-2 cluster</taxon>
        <taxon>Candidatus Methanoperedentaceae</taxon>
        <taxon>Candidatus Methanoperedens</taxon>
    </lineage>
</organism>